<dbReference type="GeneID" id="54281736"/>
<proteinExistence type="predicted"/>
<feature type="domain" description="DUF8004" evidence="2">
    <location>
        <begin position="419"/>
        <end position="513"/>
    </location>
</feature>
<feature type="region of interest" description="Disordered" evidence="1">
    <location>
        <begin position="649"/>
        <end position="668"/>
    </location>
</feature>
<feature type="compositionally biased region" description="Low complexity" evidence="1">
    <location>
        <begin position="62"/>
        <end position="92"/>
    </location>
</feature>
<feature type="region of interest" description="Disordered" evidence="1">
    <location>
        <begin position="1"/>
        <end position="174"/>
    </location>
</feature>
<dbReference type="InterPro" id="IPR058317">
    <property type="entry name" value="DUF8004"/>
</dbReference>
<dbReference type="PANTHER" id="PTHR39601">
    <property type="entry name" value="CHORIOGENIN HMINOR"/>
    <property type="match status" value="1"/>
</dbReference>
<feature type="compositionally biased region" description="Basic residues" evidence="1">
    <location>
        <begin position="1"/>
        <end position="11"/>
    </location>
</feature>
<dbReference type="Proteomes" id="UP000799778">
    <property type="component" value="Unassembled WGS sequence"/>
</dbReference>
<gene>
    <name evidence="3" type="ORF">BU24DRAFT_36724</name>
</gene>
<evidence type="ECO:0000313" key="4">
    <source>
        <dbReference type="Proteomes" id="UP000799778"/>
    </source>
</evidence>
<name>A0A6A5YBJ0_9PLEO</name>
<evidence type="ECO:0000256" key="1">
    <source>
        <dbReference type="SAM" id="MobiDB-lite"/>
    </source>
</evidence>
<feature type="region of interest" description="Disordered" evidence="1">
    <location>
        <begin position="881"/>
        <end position="926"/>
    </location>
</feature>
<accession>A0A6A5YBJ0</accession>
<evidence type="ECO:0000259" key="2">
    <source>
        <dbReference type="Pfam" id="PF26013"/>
    </source>
</evidence>
<organism evidence="3 4">
    <name type="scientific">Aaosphaeria arxii CBS 175.79</name>
    <dbReference type="NCBI Taxonomy" id="1450172"/>
    <lineage>
        <taxon>Eukaryota</taxon>
        <taxon>Fungi</taxon>
        <taxon>Dikarya</taxon>
        <taxon>Ascomycota</taxon>
        <taxon>Pezizomycotina</taxon>
        <taxon>Dothideomycetes</taxon>
        <taxon>Pleosporomycetidae</taxon>
        <taxon>Pleosporales</taxon>
        <taxon>Pleosporales incertae sedis</taxon>
        <taxon>Aaosphaeria</taxon>
    </lineage>
</organism>
<dbReference type="AlphaFoldDB" id="A0A6A5YBJ0"/>
<feature type="compositionally biased region" description="Low complexity" evidence="1">
    <location>
        <begin position="105"/>
        <end position="121"/>
    </location>
</feature>
<keyword evidence="4" id="KW-1185">Reference proteome</keyword>
<sequence length="926" mass="104882">MSARGARSRKAVAKDIEKKEKKAEKHNNLDTNHRQYDAFADWKTSPSPTPYGAQVRAPPRPTTISTSTSGGTSRSSSNNPNQSRPRVNNPSSHDSSDISGRLRRQASVSGSASVVSDGSSQGKEKTKYKSHGKETKAPRGRGGGVPVRKPTTPAYPSTPVFRIDTSASSHAPPGKKTWINFRTWGGGGSGPQFYGGFECDEHMQNGSVLIYFKEEQMSDEHPIPQIRADLDILENAGSTWLSNALMYGRIDDLEDHWAMTDHPQSPEHNRSLSSYGFPQPPGQHDMLTPTVPNATSPPPFHIDQEYFGVPRNRSGSAAQHYGDAERPTGYRSPSPAPVGRQQQPTHEIWFTAPERIRTPQGQRLHHVAIRNFIAILHDKPIVGADLVEMLSTLQPEIQVMYDLDHDYHSEGTPQERSIQMITDYLRQHKLDDVRSGIKTVLGLLAWAEQDHIRWRRGYLESFVHLAGILSPQIEDLPDFRRLSIATRKNLGFAAKTLELRILDVEDKLSSFDFNDLWTDSPTGAYGPVYESFAAFRQFLLQYYGKVYGEWPPRHGKASWLNRKIVRELQEDFGALYDYLVNRDVVWDSREERPGKKWEMVDKKSDDFKADEPGLSLTDMFVTFDSKHGFLHIPHPYPLLPRDVPTMKAPPQQKKSLFGSKKKNKTETTKDAKTHLQLSIIFSDATNINKKDIRFEGCTLLDHFERFELAADLQNTTPREARLGRWILLYATLQVLSTISVDVEGLRFTNGVPYFLCSDLRRCPEWVTDGQPEFHEGSQLRSYCWQRPWGHPSSNSTTRPAELEGSHLPDVREMEGTPSPLDGATMLDRDIQRISEKIEYMGRQAREPHKHMYDKKHGYENDKMKREEFGVSKGIDGSYRLAESDFATRRPSVPMRSPRRSATNPRDALGRTMGLESSYGDDSKTWI</sequence>
<dbReference type="Pfam" id="PF26013">
    <property type="entry name" value="DUF8004"/>
    <property type="match status" value="1"/>
</dbReference>
<feature type="compositionally biased region" description="Basic and acidic residues" evidence="1">
    <location>
        <begin position="12"/>
        <end position="36"/>
    </location>
</feature>
<dbReference type="PANTHER" id="PTHR39601:SF2">
    <property type="entry name" value="CHORIOGENIN HMINOR"/>
    <property type="match status" value="1"/>
</dbReference>
<protein>
    <recommendedName>
        <fullName evidence="2">DUF8004 domain-containing protein</fullName>
    </recommendedName>
</protein>
<dbReference type="OrthoDB" id="5302380at2759"/>
<feature type="compositionally biased region" description="Basic and acidic residues" evidence="1">
    <location>
        <begin position="122"/>
        <end position="137"/>
    </location>
</feature>
<dbReference type="RefSeq" id="XP_033390399.1">
    <property type="nucleotide sequence ID" value="XM_033524339.1"/>
</dbReference>
<reference evidence="3" key="1">
    <citation type="journal article" date="2020" name="Stud. Mycol.">
        <title>101 Dothideomycetes genomes: a test case for predicting lifestyles and emergence of pathogens.</title>
        <authorList>
            <person name="Haridas S."/>
            <person name="Albert R."/>
            <person name="Binder M."/>
            <person name="Bloem J."/>
            <person name="Labutti K."/>
            <person name="Salamov A."/>
            <person name="Andreopoulos B."/>
            <person name="Baker S."/>
            <person name="Barry K."/>
            <person name="Bills G."/>
            <person name="Bluhm B."/>
            <person name="Cannon C."/>
            <person name="Castanera R."/>
            <person name="Culley D."/>
            <person name="Daum C."/>
            <person name="Ezra D."/>
            <person name="Gonzalez J."/>
            <person name="Henrissat B."/>
            <person name="Kuo A."/>
            <person name="Liang C."/>
            <person name="Lipzen A."/>
            <person name="Lutzoni F."/>
            <person name="Magnuson J."/>
            <person name="Mondo S."/>
            <person name="Nolan M."/>
            <person name="Ohm R."/>
            <person name="Pangilinan J."/>
            <person name="Park H.-J."/>
            <person name="Ramirez L."/>
            <person name="Alfaro M."/>
            <person name="Sun H."/>
            <person name="Tritt A."/>
            <person name="Yoshinaga Y."/>
            <person name="Zwiers L.-H."/>
            <person name="Turgeon B."/>
            <person name="Goodwin S."/>
            <person name="Spatafora J."/>
            <person name="Crous P."/>
            <person name="Grigoriev I."/>
        </authorList>
    </citation>
    <scope>NUCLEOTIDE SEQUENCE</scope>
    <source>
        <strain evidence="3">CBS 175.79</strain>
    </source>
</reference>
<dbReference type="EMBL" id="ML978066">
    <property type="protein sequence ID" value="KAF2022060.1"/>
    <property type="molecule type" value="Genomic_DNA"/>
</dbReference>
<evidence type="ECO:0000313" key="3">
    <source>
        <dbReference type="EMBL" id="KAF2022060.1"/>
    </source>
</evidence>
<feature type="region of interest" description="Disordered" evidence="1">
    <location>
        <begin position="311"/>
        <end position="342"/>
    </location>
</feature>